<sequence length="315" mass="36266">MFLGDTILRLFLLCEFCIGVIGNTVLFVLYMYTFLTQPDLKKPIDFIFMHLTVVNMLTIVFTLMPDIMSSFGVSHFLDDVGCKAVLYIFRVTRGLSICTTSLMSTFQAITVCPGNSKWAWLKSKLSNWIFPSFAFFWITNMLIYIYIIEMVIAKSNVTLIGHGYSDAYCQSRHFGNHNFRPLVSVTLIQDLLFVVLMMWTSLYMVHVLYRHHRRAQHVHSSSLSSQSSPENKATYSILLLVSCFVFFYCSNNIMTLVTFYTPEKIHRLQVISGILSSCYPTICPFLLMKNTKIISKFISSWSVIRITFSKNEFNG</sequence>
<evidence type="ECO:0000313" key="2">
    <source>
        <dbReference type="RefSeq" id="XP_073914225.1"/>
    </source>
</evidence>
<protein>
    <submittedName>
        <fullName evidence="2">Vomeronasal type-1 receptor 4-like</fullName>
    </submittedName>
</protein>
<proteinExistence type="predicted"/>
<gene>
    <name evidence="2" type="primary">LOC141418086</name>
</gene>
<organism evidence="1 2">
    <name type="scientific">Castor canadensis</name>
    <name type="common">American beaver</name>
    <dbReference type="NCBI Taxonomy" id="51338"/>
    <lineage>
        <taxon>Eukaryota</taxon>
        <taxon>Metazoa</taxon>
        <taxon>Chordata</taxon>
        <taxon>Craniata</taxon>
        <taxon>Vertebrata</taxon>
        <taxon>Euteleostomi</taxon>
        <taxon>Mammalia</taxon>
        <taxon>Eutheria</taxon>
        <taxon>Euarchontoglires</taxon>
        <taxon>Glires</taxon>
        <taxon>Rodentia</taxon>
        <taxon>Castorimorpha</taxon>
        <taxon>Castoridae</taxon>
        <taxon>Castor</taxon>
    </lineage>
</organism>
<dbReference type="RefSeq" id="XP_073914225.1">
    <property type="nucleotide sequence ID" value="XM_074058124.1"/>
</dbReference>
<name>A0AC58LAQ9_CASCN</name>
<evidence type="ECO:0000313" key="1">
    <source>
        <dbReference type="Proteomes" id="UP001732720"/>
    </source>
</evidence>
<keyword evidence="1" id="KW-1185">Reference proteome</keyword>
<reference evidence="2" key="1">
    <citation type="submission" date="2025-08" db="UniProtKB">
        <authorList>
            <consortium name="RefSeq"/>
        </authorList>
    </citation>
    <scope>IDENTIFICATION</scope>
</reference>
<accession>A0AC58LAQ9</accession>
<dbReference type="Proteomes" id="UP001732720">
    <property type="component" value="Chromosome 16"/>
</dbReference>